<evidence type="ECO:0000256" key="1">
    <source>
        <dbReference type="SAM" id="MobiDB-lite"/>
    </source>
</evidence>
<gene>
    <name evidence="2" type="ORF">B0H17DRAFT_1192539</name>
</gene>
<feature type="region of interest" description="Disordered" evidence="1">
    <location>
        <begin position="1"/>
        <end position="50"/>
    </location>
</feature>
<dbReference type="AlphaFoldDB" id="A0AAD7M8J7"/>
<feature type="compositionally biased region" description="Acidic residues" evidence="1">
    <location>
        <begin position="18"/>
        <end position="28"/>
    </location>
</feature>
<name>A0AAD7M8J7_MYCRO</name>
<proteinExistence type="predicted"/>
<dbReference type="EMBL" id="JARKIE010000007">
    <property type="protein sequence ID" value="KAJ7705978.1"/>
    <property type="molecule type" value="Genomic_DNA"/>
</dbReference>
<sequence>MSDIWTFNLRSTKTNQDSDSDSNSDNDDAPTNSETEETRLLKDLDLSSREETVVYKPNPFSIAKINAASRSNRPAIPIIDPRPAKPASKKPQGRIVDSFNLKKKDKKVSHPSTAHPKGAKVTSANANATHIATLRPPTNPGIVSPKSGTPSRADISPVPPRISAERILTPPVLDVGAGNVLLTIPAHTSTVFPALPSQKVILKKKFRPPAPISFSSPFKAPSREIPRTTNHYSGNRISLSSPPRLTQSSLLSAMSSTNTNHSINLIGLSPATLNSHLNHCPLLGNHLICQRPPALPDPTLCQQPNPLWSLLTSHFPDLLSAPKLNMQRFLRTIGTTRRDLNLPPQLPPSSPILSPTATPSPSPRRKRKPARKPVSPHKSARILKRDAYEYLRSDPDDDWSTLPARKKSKALEQVKPRIKGVRTTAAFRLPGTSIKAKVTGISATSERRVVTFLPPPLKARNVEVLVEDVQPSSAESPPLDVDGPRALKHARTSSESSPSNATPKRRRISENPYPTPTNSRLTPGDGTIVVVDPPSATSPKSPSTPAVRPSTHRIPSPPTSDPLPEYDPDVHTVAVTVGHVSQRYPRTKGLMRQRKRGVDGLWDLLDLPSCGIVHSNNDQGLGTELPVVLWDGQRTEK</sequence>
<dbReference type="Proteomes" id="UP001221757">
    <property type="component" value="Unassembled WGS sequence"/>
</dbReference>
<feature type="region of interest" description="Disordered" evidence="1">
    <location>
        <begin position="134"/>
        <end position="157"/>
    </location>
</feature>
<reference evidence="2" key="1">
    <citation type="submission" date="2023-03" db="EMBL/GenBank/DDBJ databases">
        <title>Massive genome expansion in bonnet fungi (Mycena s.s.) driven by repeated elements and novel gene families across ecological guilds.</title>
        <authorList>
            <consortium name="Lawrence Berkeley National Laboratory"/>
            <person name="Harder C.B."/>
            <person name="Miyauchi S."/>
            <person name="Viragh M."/>
            <person name="Kuo A."/>
            <person name="Thoen E."/>
            <person name="Andreopoulos B."/>
            <person name="Lu D."/>
            <person name="Skrede I."/>
            <person name="Drula E."/>
            <person name="Henrissat B."/>
            <person name="Morin E."/>
            <person name="Kohler A."/>
            <person name="Barry K."/>
            <person name="LaButti K."/>
            <person name="Morin E."/>
            <person name="Salamov A."/>
            <person name="Lipzen A."/>
            <person name="Mereny Z."/>
            <person name="Hegedus B."/>
            <person name="Baldrian P."/>
            <person name="Stursova M."/>
            <person name="Weitz H."/>
            <person name="Taylor A."/>
            <person name="Grigoriev I.V."/>
            <person name="Nagy L.G."/>
            <person name="Martin F."/>
            <person name="Kauserud H."/>
        </authorList>
    </citation>
    <scope>NUCLEOTIDE SEQUENCE</scope>
    <source>
        <strain evidence="2">CBHHK067</strain>
    </source>
</reference>
<feature type="region of interest" description="Disordered" evidence="1">
    <location>
        <begin position="468"/>
        <end position="566"/>
    </location>
</feature>
<feature type="region of interest" description="Disordered" evidence="1">
    <location>
        <begin position="336"/>
        <end position="379"/>
    </location>
</feature>
<feature type="region of interest" description="Disordered" evidence="1">
    <location>
        <begin position="213"/>
        <end position="243"/>
    </location>
</feature>
<evidence type="ECO:0000313" key="2">
    <source>
        <dbReference type="EMBL" id="KAJ7705978.1"/>
    </source>
</evidence>
<accession>A0AAD7M8J7</accession>
<protein>
    <submittedName>
        <fullName evidence="2">Uncharacterized protein</fullName>
    </submittedName>
</protein>
<keyword evidence="3" id="KW-1185">Reference proteome</keyword>
<feature type="compositionally biased region" description="Basic and acidic residues" evidence="1">
    <location>
        <begin position="36"/>
        <end position="50"/>
    </location>
</feature>
<feature type="compositionally biased region" description="Polar residues" evidence="1">
    <location>
        <begin position="493"/>
        <end position="502"/>
    </location>
</feature>
<feature type="compositionally biased region" description="Low complexity" evidence="1">
    <location>
        <begin position="533"/>
        <end position="546"/>
    </location>
</feature>
<feature type="region of interest" description="Disordered" evidence="1">
    <location>
        <begin position="74"/>
        <end position="94"/>
    </location>
</feature>
<feature type="compositionally biased region" description="Basic residues" evidence="1">
    <location>
        <begin position="363"/>
        <end position="379"/>
    </location>
</feature>
<comment type="caution">
    <text evidence="2">The sequence shown here is derived from an EMBL/GenBank/DDBJ whole genome shotgun (WGS) entry which is preliminary data.</text>
</comment>
<organism evidence="2 3">
    <name type="scientific">Mycena rosella</name>
    <name type="common">Pink bonnet</name>
    <name type="synonym">Agaricus rosellus</name>
    <dbReference type="NCBI Taxonomy" id="1033263"/>
    <lineage>
        <taxon>Eukaryota</taxon>
        <taxon>Fungi</taxon>
        <taxon>Dikarya</taxon>
        <taxon>Basidiomycota</taxon>
        <taxon>Agaricomycotina</taxon>
        <taxon>Agaricomycetes</taxon>
        <taxon>Agaricomycetidae</taxon>
        <taxon>Agaricales</taxon>
        <taxon>Marasmiineae</taxon>
        <taxon>Mycenaceae</taxon>
        <taxon>Mycena</taxon>
    </lineage>
</organism>
<evidence type="ECO:0000313" key="3">
    <source>
        <dbReference type="Proteomes" id="UP001221757"/>
    </source>
</evidence>
<feature type="compositionally biased region" description="Polar residues" evidence="1">
    <location>
        <begin position="227"/>
        <end position="243"/>
    </location>
</feature>